<dbReference type="InterPro" id="IPR006626">
    <property type="entry name" value="PbH1"/>
</dbReference>
<evidence type="ECO:0000256" key="9">
    <source>
        <dbReference type="RuleBase" id="RU361169"/>
    </source>
</evidence>
<evidence type="ECO:0000256" key="8">
    <source>
        <dbReference type="PROSITE-ProRule" id="PRU10052"/>
    </source>
</evidence>
<keyword evidence="10" id="KW-0732">Signal</keyword>
<dbReference type="STRING" id="3871.A0A1J7GKW2"/>
<dbReference type="PROSITE" id="PS00502">
    <property type="entry name" value="POLYGALACTURONASE"/>
    <property type="match status" value="1"/>
</dbReference>
<evidence type="ECO:0000313" key="12">
    <source>
        <dbReference type="Proteomes" id="UP000188354"/>
    </source>
</evidence>
<evidence type="ECO:0000256" key="6">
    <source>
        <dbReference type="ARBA" id="ARBA00023295"/>
    </source>
</evidence>
<evidence type="ECO:0000256" key="10">
    <source>
        <dbReference type="SAM" id="SignalP"/>
    </source>
</evidence>
<name>A0A1J7GKW2_LUPAN</name>
<dbReference type="Gramene" id="OIW01068">
    <property type="protein sequence ID" value="OIW01068"/>
    <property type="gene ID" value="TanjilG_14251"/>
</dbReference>
<reference evidence="11 12" key="1">
    <citation type="journal article" date="2017" name="Plant Biotechnol. J.">
        <title>A comprehensive draft genome sequence for lupin (Lupinus angustifolius), an emerging health food: insights into plant-microbe interactions and legume evolution.</title>
        <authorList>
            <person name="Hane J.K."/>
            <person name="Ming Y."/>
            <person name="Kamphuis L.G."/>
            <person name="Nelson M.N."/>
            <person name="Garg G."/>
            <person name="Atkins C.A."/>
            <person name="Bayer P.E."/>
            <person name="Bravo A."/>
            <person name="Bringans S."/>
            <person name="Cannon S."/>
            <person name="Edwards D."/>
            <person name="Foley R."/>
            <person name="Gao L.L."/>
            <person name="Harrison M.J."/>
            <person name="Huang W."/>
            <person name="Hurgobin B."/>
            <person name="Li S."/>
            <person name="Liu C.W."/>
            <person name="McGrath A."/>
            <person name="Morahan G."/>
            <person name="Murray J."/>
            <person name="Weller J."/>
            <person name="Jian J."/>
            <person name="Singh K.B."/>
        </authorList>
    </citation>
    <scope>NUCLEOTIDE SEQUENCE [LARGE SCALE GENOMIC DNA]</scope>
    <source>
        <strain evidence="12">cv. Tanjil</strain>
        <tissue evidence="11">Whole plant</tissue>
    </source>
</reference>
<dbReference type="GO" id="GO:0004650">
    <property type="term" value="F:polygalacturonase activity"/>
    <property type="evidence" value="ECO:0007669"/>
    <property type="project" value="InterPro"/>
</dbReference>
<dbReference type="OMA" id="HYIDKGH"/>
<dbReference type="Gene3D" id="2.160.20.10">
    <property type="entry name" value="Single-stranded right-handed beta-helix, Pectin lyase-like"/>
    <property type="match status" value="1"/>
</dbReference>
<dbReference type="InterPro" id="IPR000743">
    <property type="entry name" value="Glyco_hydro_28"/>
</dbReference>
<organism evidence="11 12">
    <name type="scientific">Lupinus angustifolius</name>
    <name type="common">Narrow-leaved blue lupine</name>
    <dbReference type="NCBI Taxonomy" id="3871"/>
    <lineage>
        <taxon>Eukaryota</taxon>
        <taxon>Viridiplantae</taxon>
        <taxon>Streptophyta</taxon>
        <taxon>Embryophyta</taxon>
        <taxon>Tracheophyta</taxon>
        <taxon>Spermatophyta</taxon>
        <taxon>Magnoliopsida</taxon>
        <taxon>eudicotyledons</taxon>
        <taxon>Gunneridae</taxon>
        <taxon>Pentapetalae</taxon>
        <taxon>rosids</taxon>
        <taxon>fabids</taxon>
        <taxon>Fabales</taxon>
        <taxon>Fabaceae</taxon>
        <taxon>Papilionoideae</taxon>
        <taxon>50 kb inversion clade</taxon>
        <taxon>genistoids sensu lato</taxon>
        <taxon>core genistoids</taxon>
        <taxon>Genisteae</taxon>
        <taxon>Lupinus</taxon>
    </lineage>
</organism>
<dbReference type="InterPro" id="IPR011050">
    <property type="entry name" value="Pectin_lyase_fold/virulence"/>
</dbReference>
<evidence type="ECO:0000256" key="2">
    <source>
        <dbReference type="ARBA" id="ARBA00008834"/>
    </source>
</evidence>
<dbReference type="GO" id="GO:0005975">
    <property type="term" value="P:carbohydrate metabolic process"/>
    <property type="evidence" value="ECO:0007669"/>
    <property type="project" value="InterPro"/>
</dbReference>
<feature type="signal peptide" evidence="10">
    <location>
        <begin position="1"/>
        <end position="20"/>
    </location>
</feature>
<dbReference type="EMBL" id="CM007372">
    <property type="protein sequence ID" value="OIW01068.1"/>
    <property type="molecule type" value="Genomic_DNA"/>
</dbReference>
<dbReference type="AlphaFoldDB" id="A0A1J7GKW2"/>
<proteinExistence type="inferred from homology"/>
<dbReference type="PANTHER" id="PTHR31375">
    <property type="match status" value="1"/>
</dbReference>
<evidence type="ECO:0000313" key="11">
    <source>
        <dbReference type="EMBL" id="OIW01068.1"/>
    </source>
</evidence>
<keyword evidence="7" id="KW-0961">Cell wall biogenesis/degradation</keyword>
<evidence type="ECO:0000256" key="5">
    <source>
        <dbReference type="ARBA" id="ARBA00022801"/>
    </source>
</evidence>
<dbReference type="SMART" id="SM00710">
    <property type="entry name" value="PbH1"/>
    <property type="match status" value="4"/>
</dbReference>
<gene>
    <name evidence="11" type="ORF">TanjilG_14251</name>
</gene>
<keyword evidence="4" id="KW-0964">Secreted</keyword>
<evidence type="ECO:0000256" key="7">
    <source>
        <dbReference type="ARBA" id="ARBA00023316"/>
    </source>
</evidence>
<keyword evidence="3" id="KW-0134">Cell wall</keyword>
<dbReference type="InterPro" id="IPR012334">
    <property type="entry name" value="Pectin_lyas_fold"/>
</dbReference>
<sequence length="397" mass="43257">MQEGLVSCILILCLVSPCLCLKWSNFGVETEESTYNVLDYGTNGNGESDDSNAFLSAWNDTCRSQGIANLVIPKGKVFMLKNLELKGPCKANSIHIQLFGNIVAPTKDEWVDDKKDLIIISNVNSLTIDGGGYIEGNGNTWWERCKDCTRPGVLRFSSCNDLSVSSLNLVNSPRFHIAINNCKNARFFNMNINAPGNSPNTDAYDISNSKNVVFQDSTIAVGDDCIAINGGCSYINATGITCGPGHGISIGSLGKNKDYETVEEVHVKNCTFKGTTNGARIKTWEGGSGYVRNIIFEDIILIEAKNPIIIDQHYGSKNANIEVESLQISDVTFQNIEGTCADERAIRLNCSSNGCHNLILDQINIISSNPEKKAQAFCNNAYGKVKQVIPLVSCILE</sequence>
<feature type="chain" id="PRO_5012227647" description="Polygalacturonase" evidence="10">
    <location>
        <begin position="21"/>
        <end position="397"/>
    </location>
</feature>
<protein>
    <recommendedName>
        <fullName evidence="13">Polygalacturonase</fullName>
    </recommendedName>
</protein>
<keyword evidence="6 9" id="KW-0326">Glycosidase</keyword>
<dbReference type="GO" id="GO:0071555">
    <property type="term" value="P:cell wall organization"/>
    <property type="evidence" value="ECO:0007669"/>
    <property type="project" value="UniProtKB-KW"/>
</dbReference>
<comment type="subcellular location">
    <subcellularLocation>
        <location evidence="1">Secreted</location>
        <location evidence="1">Cell wall</location>
    </subcellularLocation>
</comment>
<evidence type="ECO:0008006" key="13">
    <source>
        <dbReference type="Google" id="ProtNLM"/>
    </source>
</evidence>
<keyword evidence="12" id="KW-1185">Reference proteome</keyword>
<dbReference type="Proteomes" id="UP000188354">
    <property type="component" value="Chromosome LG12"/>
</dbReference>
<evidence type="ECO:0000256" key="1">
    <source>
        <dbReference type="ARBA" id="ARBA00004191"/>
    </source>
</evidence>
<keyword evidence="5 9" id="KW-0378">Hydrolase</keyword>
<evidence type="ECO:0000256" key="3">
    <source>
        <dbReference type="ARBA" id="ARBA00022512"/>
    </source>
</evidence>
<accession>A0A1J7GKW2</accession>
<dbReference type="SUPFAM" id="SSF51126">
    <property type="entry name" value="Pectin lyase-like"/>
    <property type="match status" value="1"/>
</dbReference>
<evidence type="ECO:0000256" key="4">
    <source>
        <dbReference type="ARBA" id="ARBA00022525"/>
    </source>
</evidence>
<comment type="similarity">
    <text evidence="2 9">Belongs to the glycosyl hydrolase 28 family.</text>
</comment>
<feature type="active site" evidence="8">
    <location>
        <position position="246"/>
    </location>
</feature>
<dbReference type="Pfam" id="PF00295">
    <property type="entry name" value="Glyco_hydro_28"/>
    <property type="match status" value="1"/>
</dbReference>